<comment type="cofactor">
    <cofactor evidence="2">
        <name>Mg(2+)</name>
        <dbReference type="ChEBI" id="CHEBI:18420"/>
    </cofactor>
</comment>
<dbReference type="InterPro" id="IPR039121">
    <property type="entry name" value="NUDT19"/>
</dbReference>
<evidence type="ECO:0000256" key="2">
    <source>
        <dbReference type="ARBA" id="ARBA00001946"/>
    </source>
</evidence>
<dbReference type="EMBL" id="LR877149">
    <property type="protein sequence ID" value="CAD2215736.1"/>
    <property type="molecule type" value="Genomic_DNA"/>
</dbReference>
<keyword evidence="8" id="KW-1185">Reference proteome</keyword>
<evidence type="ECO:0000313" key="8">
    <source>
        <dbReference type="Proteomes" id="UP000515908"/>
    </source>
</evidence>
<dbReference type="GO" id="GO:0005739">
    <property type="term" value="C:mitochondrion"/>
    <property type="evidence" value="ECO:0007669"/>
    <property type="project" value="TreeGrafter"/>
</dbReference>
<gene>
    <name evidence="7" type="ORF">ADEAN_000319400</name>
</gene>
<dbReference type="OrthoDB" id="1695362at2759"/>
<dbReference type="GO" id="GO:0046872">
    <property type="term" value="F:metal ion binding"/>
    <property type="evidence" value="ECO:0007669"/>
    <property type="project" value="UniProtKB-KW"/>
</dbReference>
<dbReference type="PANTHER" id="PTHR12318:SF0">
    <property type="entry name" value="ACYL-COENZYME A DIPHOSPHATASE NUDT19"/>
    <property type="match status" value="1"/>
</dbReference>
<evidence type="ECO:0000313" key="7">
    <source>
        <dbReference type="EMBL" id="CAD2215736.1"/>
    </source>
</evidence>
<name>S9VA43_9TRYP</name>
<evidence type="ECO:0000256" key="1">
    <source>
        <dbReference type="ARBA" id="ARBA00001936"/>
    </source>
</evidence>
<protein>
    <submittedName>
        <fullName evidence="7">Uncharacterized protein</fullName>
    </submittedName>
</protein>
<dbReference type="GO" id="GO:0016818">
    <property type="term" value="F:hydrolase activity, acting on acid anhydrides, in phosphorus-containing anhydrides"/>
    <property type="evidence" value="ECO:0007669"/>
    <property type="project" value="InterPro"/>
</dbReference>
<dbReference type="VEuPathDB" id="TriTrypDB:ADEAN_000319400"/>
<accession>S9VA43</accession>
<evidence type="ECO:0000256" key="6">
    <source>
        <dbReference type="ARBA" id="ARBA00023211"/>
    </source>
</evidence>
<evidence type="ECO:0000256" key="5">
    <source>
        <dbReference type="ARBA" id="ARBA00022842"/>
    </source>
</evidence>
<evidence type="ECO:0000256" key="4">
    <source>
        <dbReference type="ARBA" id="ARBA00022801"/>
    </source>
</evidence>
<sequence length="459" mass="52610">MIRRTVVRRLLNVSGESPSFRSKPGLRNLLLEVQDSPYKEQFKDYWSTPVPFADREYGRKPKLGEPVPARTAATTLVIGKNKHVDPERVARGEDNDYKVLMMFRESQLRMVKDQFILPSSPTNLEDSSPDWNRLLRRRGVRTEWPDLTLRLNAMRSLFAQFNLLLIPKEGGGVAEVEGPPGPRRWYLLVYQQPKTIRHLLDALELPMETALSQLIPFRRLITPDTETFRFDNTTFLVPCDKIFDVSLTISTEKEQLVWVSPMEALARFNAGVMNMPTANVIALSELANECPTYADVLKKTAHDTPRPVQPELFRHGQTKVATVVLPGDVAHSQTTEEDRQLKFVRRFVYEKDFPHGVRAVFDERPASEEELALPLVKDKPALLEEANENDLLYMNVPYPERKQSLHTEGKTQYAVPQHRLSDGAENEEGFIPVRRNLLLERDDGDEDFVNPFANLKPKN</sequence>
<keyword evidence="6" id="KW-0464">Manganese</keyword>
<organism evidence="7 8">
    <name type="scientific">Angomonas deanei</name>
    <dbReference type="NCBI Taxonomy" id="59799"/>
    <lineage>
        <taxon>Eukaryota</taxon>
        <taxon>Discoba</taxon>
        <taxon>Euglenozoa</taxon>
        <taxon>Kinetoplastea</taxon>
        <taxon>Metakinetoplastina</taxon>
        <taxon>Trypanosomatida</taxon>
        <taxon>Trypanosomatidae</taxon>
        <taxon>Strigomonadinae</taxon>
        <taxon>Angomonas</taxon>
    </lineage>
</organism>
<dbReference type="Gene3D" id="3.90.79.10">
    <property type="entry name" value="Nucleoside Triphosphate Pyrophosphohydrolase"/>
    <property type="match status" value="1"/>
</dbReference>
<evidence type="ECO:0000256" key="3">
    <source>
        <dbReference type="ARBA" id="ARBA00022723"/>
    </source>
</evidence>
<keyword evidence="3" id="KW-0479">Metal-binding</keyword>
<dbReference type="Proteomes" id="UP000515908">
    <property type="component" value="Chromosome 05"/>
</dbReference>
<comment type="cofactor">
    <cofactor evidence="1">
        <name>Mn(2+)</name>
        <dbReference type="ChEBI" id="CHEBI:29035"/>
    </cofactor>
</comment>
<proteinExistence type="predicted"/>
<keyword evidence="5" id="KW-0460">Magnesium</keyword>
<dbReference type="AlphaFoldDB" id="S9VA43"/>
<keyword evidence="4" id="KW-0378">Hydrolase</keyword>
<dbReference type="PANTHER" id="PTHR12318">
    <property type="entry name" value="TESTOSTERONE-REGULATED PROTEIN RP2"/>
    <property type="match status" value="1"/>
</dbReference>
<reference evidence="7 8" key="1">
    <citation type="submission" date="2020-08" db="EMBL/GenBank/DDBJ databases">
        <authorList>
            <person name="Newling K."/>
            <person name="Davey J."/>
            <person name="Forrester S."/>
        </authorList>
    </citation>
    <scope>NUCLEOTIDE SEQUENCE [LARGE SCALE GENOMIC DNA]</scope>
    <source>
        <strain evidence="8">Crithidia deanei Carvalho (ATCC PRA-265)</strain>
    </source>
</reference>